<dbReference type="PROSITE" id="PS51767">
    <property type="entry name" value="PEPTIDASE_A1"/>
    <property type="match status" value="1"/>
</dbReference>
<evidence type="ECO:0000259" key="1">
    <source>
        <dbReference type="PROSITE" id="PS51767"/>
    </source>
</evidence>
<name>A0A2J6T613_9HELO</name>
<dbReference type="SUPFAM" id="SSF50630">
    <property type="entry name" value="Acid proteases"/>
    <property type="match status" value="1"/>
</dbReference>
<sequence length="135" mass="14561">MTISTKADYLVLESSVGSSSFQTVQTSQAVVVCVCFLVPSWVFEKLKREINGHVPTNRFRPRDSNAAAVGFTDEVSIPNTWFVAVDIGNPPQTFLFNPDSGAPDFMALTPLTGRTYSQPVHNYALSSTSAATPGS</sequence>
<reference evidence="2 3" key="1">
    <citation type="submission" date="2016-04" db="EMBL/GenBank/DDBJ databases">
        <title>A degradative enzymes factory behind the ericoid mycorrhizal symbiosis.</title>
        <authorList>
            <consortium name="DOE Joint Genome Institute"/>
            <person name="Martino E."/>
            <person name="Morin E."/>
            <person name="Grelet G."/>
            <person name="Kuo A."/>
            <person name="Kohler A."/>
            <person name="Daghino S."/>
            <person name="Barry K."/>
            <person name="Choi C."/>
            <person name="Cichocki N."/>
            <person name="Clum A."/>
            <person name="Copeland A."/>
            <person name="Hainaut M."/>
            <person name="Haridas S."/>
            <person name="Labutti K."/>
            <person name="Lindquist E."/>
            <person name="Lipzen A."/>
            <person name="Khouja H.-R."/>
            <person name="Murat C."/>
            <person name="Ohm R."/>
            <person name="Olson A."/>
            <person name="Spatafora J."/>
            <person name="Veneault-Fourrey C."/>
            <person name="Henrissat B."/>
            <person name="Grigoriev I."/>
            <person name="Martin F."/>
            <person name="Perotto S."/>
        </authorList>
    </citation>
    <scope>NUCLEOTIDE SEQUENCE [LARGE SCALE GENOMIC DNA]</scope>
    <source>
        <strain evidence="2 3">E</strain>
    </source>
</reference>
<dbReference type="InParanoid" id="A0A2J6T613"/>
<evidence type="ECO:0000313" key="2">
    <source>
        <dbReference type="EMBL" id="PMD58460.1"/>
    </source>
</evidence>
<organism evidence="2 3">
    <name type="scientific">Hyaloscypha bicolor E</name>
    <dbReference type="NCBI Taxonomy" id="1095630"/>
    <lineage>
        <taxon>Eukaryota</taxon>
        <taxon>Fungi</taxon>
        <taxon>Dikarya</taxon>
        <taxon>Ascomycota</taxon>
        <taxon>Pezizomycotina</taxon>
        <taxon>Leotiomycetes</taxon>
        <taxon>Helotiales</taxon>
        <taxon>Hyaloscyphaceae</taxon>
        <taxon>Hyaloscypha</taxon>
        <taxon>Hyaloscypha bicolor</taxon>
    </lineage>
</organism>
<dbReference type="OrthoDB" id="771136at2759"/>
<proteinExistence type="predicted"/>
<accession>A0A2J6T613</accession>
<dbReference type="EMBL" id="KZ613822">
    <property type="protein sequence ID" value="PMD58460.1"/>
    <property type="molecule type" value="Genomic_DNA"/>
</dbReference>
<dbReference type="InterPro" id="IPR033121">
    <property type="entry name" value="PEPTIDASE_A1"/>
</dbReference>
<dbReference type="Proteomes" id="UP000235371">
    <property type="component" value="Unassembled WGS sequence"/>
</dbReference>
<dbReference type="RefSeq" id="XP_024735364.1">
    <property type="nucleotide sequence ID" value="XM_024883296.1"/>
</dbReference>
<gene>
    <name evidence="2" type="ORF">K444DRAFT_631053</name>
</gene>
<protein>
    <recommendedName>
        <fullName evidence="1">Peptidase A1 domain-containing protein</fullName>
    </recommendedName>
</protein>
<feature type="domain" description="Peptidase A1" evidence="1">
    <location>
        <begin position="81"/>
        <end position="135"/>
    </location>
</feature>
<evidence type="ECO:0000313" key="3">
    <source>
        <dbReference type="Proteomes" id="UP000235371"/>
    </source>
</evidence>
<dbReference type="AlphaFoldDB" id="A0A2J6T613"/>
<dbReference type="InterPro" id="IPR021109">
    <property type="entry name" value="Peptidase_aspartic_dom_sf"/>
</dbReference>
<dbReference type="GeneID" id="36591373"/>
<keyword evidence="3" id="KW-1185">Reference proteome</keyword>